<evidence type="ECO:0000313" key="3">
    <source>
        <dbReference type="EMBL" id="MBB6092240.1"/>
    </source>
</evidence>
<name>A0A841HIV9_9GAMM</name>
<dbReference type="AlphaFoldDB" id="A0A841HIV9"/>
<dbReference type="Proteomes" id="UP000588068">
    <property type="component" value="Unassembled WGS sequence"/>
</dbReference>
<keyword evidence="4" id="KW-1185">Reference proteome</keyword>
<accession>A0A841HIV9</accession>
<evidence type="ECO:0000256" key="1">
    <source>
        <dbReference type="SAM" id="MobiDB-lite"/>
    </source>
</evidence>
<feature type="chain" id="PRO_5032610328" description="Hint domain-containing protein" evidence="2">
    <location>
        <begin position="25"/>
        <end position="318"/>
    </location>
</feature>
<proteinExistence type="predicted"/>
<dbReference type="EMBL" id="JACHHZ010000001">
    <property type="protein sequence ID" value="MBB6092240.1"/>
    <property type="molecule type" value="Genomic_DNA"/>
</dbReference>
<feature type="signal peptide" evidence="2">
    <location>
        <begin position="1"/>
        <end position="24"/>
    </location>
</feature>
<evidence type="ECO:0000256" key="2">
    <source>
        <dbReference type="SAM" id="SignalP"/>
    </source>
</evidence>
<dbReference type="RefSeq" id="WP_184329982.1">
    <property type="nucleotide sequence ID" value="NZ_JACHHZ010000001.1"/>
</dbReference>
<gene>
    <name evidence="3" type="ORF">HNQ60_001086</name>
</gene>
<evidence type="ECO:0008006" key="5">
    <source>
        <dbReference type="Google" id="ProtNLM"/>
    </source>
</evidence>
<sequence>MAKRLTQSLAIAAAASLFVASVPAQDIPRTSGGRPSFEGNWSNASITSLQRASRYKSLVLAPEEVEEATNTHPQVVRQRDDDAQSQSTSFDGSDLRRGRGYNAFWIDPGMKFSVVKGTHRTSWIVDPTDGQIPYKEARSLEGRANFDGPEARPLGERCVINSGNAGPPMTNYLYNNNYEIVQSGDVLLIRAEMNNYARIVRIGGKHVDSRIGLLHGDSIGRWDGETLVVETTNFHPLHANGMISLSRQAVVVERFTRESLGQILYEYSVTDPENYKQPWRGEMSLDATTDRVFEYACHEGNYALPGILAGAREEEKRK</sequence>
<reference evidence="3 4" key="1">
    <citation type="submission" date="2020-08" db="EMBL/GenBank/DDBJ databases">
        <title>Genomic Encyclopedia of Type Strains, Phase IV (KMG-IV): sequencing the most valuable type-strain genomes for metagenomic binning, comparative biology and taxonomic classification.</title>
        <authorList>
            <person name="Goeker M."/>
        </authorList>
    </citation>
    <scope>NUCLEOTIDE SEQUENCE [LARGE SCALE GENOMIC DNA]</scope>
    <source>
        <strain evidence="3 4">DSM 26723</strain>
    </source>
</reference>
<organism evidence="3 4">
    <name type="scientific">Povalibacter uvarum</name>
    <dbReference type="NCBI Taxonomy" id="732238"/>
    <lineage>
        <taxon>Bacteria</taxon>
        <taxon>Pseudomonadati</taxon>
        <taxon>Pseudomonadota</taxon>
        <taxon>Gammaproteobacteria</taxon>
        <taxon>Steroidobacterales</taxon>
        <taxon>Steroidobacteraceae</taxon>
        <taxon>Povalibacter</taxon>
    </lineage>
</organism>
<comment type="caution">
    <text evidence="3">The sequence shown here is derived from an EMBL/GenBank/DDBJ whole genome shotgun (WGS) entry which is preliminary data.</text>
</comment>
<keyword evidence="2" id="KW-0732">Signal</keyword>
<evidence type="ECO:0000313" key="4">
    <source>
        <dbReference type="Proteomes" id="UP000588068"/>
    </source>
</evidence>
<feature type="region of interest" description="Disordered" evidence="1">
    <location>
        <begin position="65"/>
        <end position="94"/>
    </location>
</feature>
<protein>
    <recommendedName>
        <fullName evidence="5">Hint domain-containing protein</fullName>
    </recommendedName>
</protein>